<dbReference type="AlphaFoldDB" id="A0A4Y7TNF5"/>
<evidence type="ECO:0000259" key="2">
    <source>
        <dbReference type="Pfam" id="PF10338"/>
    </source>
</evidence>
<reference evidence="3 4" key="1">
    <citation type="journal article" date="2019" name="Nat. Ecol. Evol.">
        <title>Megaphylogeny resolves global patterns of mushroom evolution.</title>
        <authorList>
            <person name="Varga T."/>
            <person name="Krizsan K."/>
            <person name="Foldi C."/>
            <person name="Dima B."/>
            <person name="Sanchez-Garcia M."/>
            <person name="Sanchez-Ramirez S."/>
            <person name="Szollosi G.J."/>
            <person name="Szarkandi J.G."/>
            <person name="Papp V."/>
            <person name="Albert L."/>
            <person name="Andreopoulos W."/>
            <person name="Angelini C."/>
            <person name="Antonin V."/>
            <person name="Barry K.W."/>
            <person name="Bougher N.L."/>
            <person name="Buchanan P."/>
            <person name="Buyck B."/>
            <person name="Bense V."/>
            <person name="Catcheside P."/>
            <person name="Chovatia M."/>
            <person name="Cooper J."/>
            <person name="Damon W."/>
            <person name="Desjardin D."/>
            <person name="Finy P."/>
            <person name="Geml J."/>
            <person name="Haridas S."/>
            <person name="Hughes K."/>
            <person name="Justo A."/>
            <person name="Karasinski D."/>
            <person name="Kautmanova I."/>
            <person name="Kiss B."/>
            <person name="Kocsube S."/>
            <person name="Kotiranta H."/>
            <person name="LaButti K.M."/>
            <person name="Lechner B.E."/>
            <person name="Liimatainen K."/>
            <person name="Lipzen A."/>
            <person name="Lukacs Z."/>
            <person name="Mihaltcheva S."/>
            <person name="Morgado L.N."/>
            <person name="Niskanen T."/>
            <person name="Noordeloos M.E."/>
            <person name="Ohm R.A."/>
            <person name="Ortiz-Santana B."/>
            <person name="Ovrebo C."/>
            <person name="Racz N."/>
            <person name="Riley R."/>
            <person name="Savchenko A."/>
            <person name="Shiryaev A."/>
            <person name="Soop K."/>
            <person name="Spirin V."/>
            <person name="Szebenyi C."/>
            <person name="Tomsovsky M."/>
            <person name="Tulloss R.E."/>
            <person name="Uehling J."/>
            <person name="Grigoriev I.V."/>
            <person name="Vagvolgyi C."/>
            <person name="Papp T."/>
            <person name="Martin F.M."/>
            <person name="Miettinen O."/>
            <person name="Hibbett D.S."/>
            <person name="Nagy L.G."/>
        </authorList>
    </citation>
    <scope>NUCLEOTIDE SEQUENCE [LARGE SCALE GENOMIC DNA]</scope>
    <source>
        <strain evidence="3 4">FP101781</strain>
    </source>
</reference>
<dbReference type="InterPro" id="IPR019434">
    <property type="entry name" value="DUF2423"/>
</dbReference>
<proteinExistence type="predicted"/>
<feature type="compositionally biased region" description="Basic residues" evidence="1">
    <location>
        <begin position="113"/>
        <end position="124"/>
    </location>
</feature>
<evidence type="ECO:0000313" key="3">
    <source>
        <dbReference type="EMBL" id="TEB35438.1"/>
    </source>
</evidence>
<dbReference type="STRING" id="71717.A0A4Y7TNF5"/>
<name>A0A4Y7TNF5_COPMI</name>
<protein>
    <recommendedName>
        <fullName evidence="2">DUF2423 domain-containing protein</fullName>
    </recommendedName>
</protein>
<keyword evidence="4" id="KW-1185">Reference proteome</keyword>
<evidence type="ECO:0000256" key="1">
    <source>
        <dbReference type="SAM" id="MobiDB-lite"/>
    </source>
</evidence>
<feature type="compositionally biased region" description="Acidic residues" evidence="1">
    <location>
        <begin position="47"/>
        <end position="66"/>
    </location>
</feature>
<gene>
    <name evidence="3" type="ORF">FA13DRAFT_1343299</name>
</gene>
<dbReference type="PANTHER" id="PTHR28219">
    <property type="entry name" value="UPF0642 PROTEIN YBL028C"/>
    <property type="match status" value="1"/>
</dbReference>
<feature type="domain" description="DUF2423" evidence="2">
    <location>
        <begin position="1"/>
        <end position="44"/>
    </location>
</feature>
<dbReference type="OrthoDB" id="4087970at2759"/>
<dbReference type="GO" id="GO:0030687">
    <property type="term" value="C:preribosome, large subunit precursor"/>
    <property type="evidence" value="ECO:0007669"/>
    <property type="project" value="TreeGrafter"/>
</dbReference>
<dbReference type="Proteomes" id="UP000298030">
    <property type="component" value="Unassembled WGS sequence"/>
</dbReference>
<sequence>MAKSLRSKTKRSFRAKKREEGVYAATHAARLQRLNSKLVETAKKDADGEETMEGDDEVADVPDDMAVDGGAEQPKRISTHGPRNSRRESWRASKGLAPKPALKAMNRQGGVAARRKAGRSHRRR</sequence>
<feature type="region of interest" description="Disordered" evidence="1">
    <location>
        <begin position="41"/>
        <end position="124"/>
    </location>
</feature>
<dbReference type="PANTHER" id="PTHR28219:SF1">
    <property type="entry name" value="UPF0642 PROTEIN YBL028C"/>
    <property type="match status" value="1"/>
</dbReference>
<evidence type="ECO:0000313" key="4">
    <source>
        <dbReference type="Proteomes" id="UP000298030"/>
    </source>
</evidence>
<dbReference type="EMBL" id="QPFP01000007">
    <property type="protein sequence ID" value="TEB35438.1"/>
    <property type="molecule type" value="Genomic_DNA"/>
</dbReference>
<organism evidence="3 4">
    <name type="scientific">Coprinellus micaceus</name>
    <name type="common">Glistening ink-cap mushroom</name>
    <name type="synonym">Coprinus micaceus</name>
    <dbReference type="NCBI Taxonomy" id="71717"/>
    <lineage>
        <taxon>Eukaryota</taxon>
        <taxon>Fungi</taxon>
        <taxon>Dikarya</taxon>
        <taxon>Basidiomycota</taxon>
        <taxon>Agaricomycotina</taxon>
        <taxon>Agaricomycetes</taxon>
        <taxon>Agaricomycetidae</taxon>
        <taxon>Agaricales</taxon>
        <taxon>Agaricineae</taxon>
        <taxon>Psathyrellaceae</taxon>
        <taxon>Coprinellus</taxon>
    </lineage>
</organism>
<comment type="caution">
    <text evidence="3">The sequence shown here is derived from an EMBL/GenBank/DDBJ whole genome shotgun (WGS) entry which is preliminary data.</text>
</comment>
<accession>A0A4Y7TNF5</accession>
<dbReference type="Pfam" id="PF10338">
    <property type="entry name" value="YBL028C_N"/>
    <property type="match status" value="1"/>
</dbReference>